<evidence type="ECO:0000259" key="2">
    <source>
        <dbReference type="Pfam" id="PF13349"/>
    </source>
</evidence>
<protein>
    <submittedName>
        <fullName evidence="3">DUF4097 family beta strand repeat protein</fullName>
    </submittedName>
</protein>
<organism evidence="3 4">
    <name type="scientific">Zhenhengia yiwuensis</name>
    <dbReference type="NCBI Taxonomy" id="2763666"/>
    <lineage>
        <taxon>Bacteria</taxon>
        <taxon>Bacillati</taxon>
        <taxon>Bacillota</taxon>
        <taxon>Clostridia</taxon>
        <taxon>Lachnospirales</taxon>
        <taxon>Lachnospiraceae</taxon>
        <taxon>Zhenhengia</taxon>
    </lineage>
</organism>
<keyword evidence="4" id="KW-1185">Reference proteome</keyword>
<feature type="domain" description="DUF4097" evidence="2">
    <location>
        <begin position="57"/>
        <end position="298"/>
    </location>
</feature>
<dbReference type="PANTHER" id="PTHR34094:SF1">
    <property type="entry name" value="PROTEIN FAM185A"/>
    <property type="match status" value="1"/>
</dbReference>
<dbReference type="PANTHER" id="PTHR34094">
    <property type="match status" value="1"/>
</dbReference>
<dbReference type="RefSeq" id="WP_249334202.1">
    <property type="nucleotide sequence ID" value="NZ_JACRSY010000046.1"/>
</dbReference>
<name>A0A926IFS3_9FIRM</name>
<dbReference type="Proteomes" id="UP000655830">
    <property type="component" value="Unassembled WGS sequence"/>
</dbReference>
<evidence type="ECO:0000313" key="4">
    <source>
        <dbReference type="Proteomes" id="UP000655830"/>
    </source>
</evidence>
<dbReference type="Pfam" id="PF13349">
    <property type="entry name" value="DUF4097"/>
    <property type="match status" value="1"/>
</dbReference>
<reference evidence="3" key="1">
    <citation type="submission" date="2020-08" db="EMBL/GenBank/DDBJ databases">
        <title>Genome public.</title>
        <authorList>
            <person name="Liu C."/>
            <person name="Sun Q."/>
        </authorList>
    </citation>
    <scope>NUCLEOTIDE SEQUENCE</scope>
    <source>
        <strain evidence="3">NSJ-12</strain>
    </source>
</reference>
<feature type="transmembrane region" description="Helical" evidence="1">
    <location>
        <begin position="7"/>
        <end position="30"/>
    </location>
</feature>
<dbReference type="EMBL" id="JACRSY010000046">
    <property type="protein sequence ID" value="MBC8581334.1"/>
    <property type="molecule type" value="Genomic_DNA"/>
</dbReference>
<keyword evidence="1" id="KW-0472">Membrane</keyword>
<keyword evidence="1" id="KW-0812">Transmembrane</keyword>
<keyword evidence="1" id="KW-1133">Transmembrane helix</keyword>
<proteinExistence type="predicted"/>
<gene>
    <name evidence="3" type="ORF">H8718_17715</name>
</gene>
<dbReference type="InterPro" id="IPR025164">
    <property type="entry name" value="Toastrack_DUF4097"/>
</dbReference>
<accession>A0A926IFS3</accession>
<evidence type="ECO:0000256" key="1">
    <source>
        <dbReference type="SAM" id="Phobius"/>
    </source>
</evidence>
<dbReference type="AlphaFoldDB" id="A0A926IFS3"/>
<sequence length="299" mass="33960">MSRKNLIILQIVLWSCIIVFLTGIFVYASFTNHEEMTIALTGNGHELNYEVPLENMNEIEVDLVNQDIYIYETDEPVLIVKQVANRRIPEDEKLRLVQYEHKVRVEKKNNIGFKVFNFGNWSFNERVEIYVPATYKQLLNLKTVSGTIKMDNVIVDEIECQTTSGDIEMINVTAKEMKINTTSGDIKVENIEIDSLEGVSTSGDLEIEGMCNNVEGKTVSGNIELELMQHPKQIRVESVSGDIDLTFAKMNGFDLEFNSTSGDFESDFDVIAKSKKKYSYKDESAKLRVKTVSGNLEIN</sequence>
<evidence type="ECO:0000313" key="3">
    <source>
        <dbReference type="EMBL" id="MBC8581334.1"/>
    </source>
</evidence>
<comment type="caution">
    <text evidence="3">The sequence shown here is derived from an EMBL/GenBank/DDBJ whole genome shotgun (WGS) entry which is preliminary data.</text>
</comment>